<evidence type="ECO:0000256" key="1">
    <source>
        <dbReference type="SAM" id="MobiDB-lite"/>
    </source>
</evidence>
<sequence>MDARFDAFETHIDNKLQELLREFRRSQSKSPNKPQHNESFSLKRNRSKKYDQGQDTGYPRMEFPRWKDGDPIGWISRSEKFFSFSQDSGGINGGDSFHTTRR</sequence>
<organism evidence="2 3">
    <name type="scientific">Ensete ventricosum</name>
    <name type="common">Abyssinian banana</name>
    <name type="synonym">Musa ensete</name>
    <dbReference type="NCBI Taxonomy" id="4639"/>
    <lineage>
        <taxon>Eukaryota</taxon>
        <taxon>Viridiplantae</taxon>
        <taxon>Streptophyta</taxon>
        <taxon>Embryophyta</taxon>
        <taxon>Tracheophyta</taxon>
        <taxon>Spermatophyta</taxon>
        <taxon>Magnoliopsida</taxon>
        <taxon>Liliopsida</taxon>
        <taxon>Zingiberales</taxon>
        <taxon>Musaceae</taxon>
        <taxon>Ensete</taxon>
    </lineage>
</organism>
<proteinExistence type="predicted"/>
<protein>
    <submittedName>
        <fullName evidence="2">Uncharacterized protein</fullName>
    </submittedName>
</protein>
<evidence type="ECO:0000313" key="2">
    <source>
        <dbReference type="EMBL" id="RRT56635.1"/>
    </source>
</evidence>
<evidence type="ECO:0000313" key="3">
    <source>
        <dbReference type="Proteomes" id="UP000287651"/>
    </source>
</evidence>
<dbReference type="EMBL" id="AMZH03009538">
    <property type="protein sequence ID" value="RRT56635.1"/>
    <property type="molecule type" value="Genomic_DNA"/>
</dbReference>
<dbReference type="Proteomes" id="UP000287651">
    <property type="component" value="Unassembled WGS sequence"/>
</dbReference>
<comment type="caution">
    <text evidence="2">The sequence shown here is derived from an EMBL/GenBank/DDBJ whole genome shotgun (WGS) entry which is preliminary data.</text>
</comment>
<accession>A0A426YY38</accession>
<name>A0A426YY38_ENSVE</name>
<feature type="region of interest" description="Disordered" evidence="1">
    <location>
        <begin position="20"/>
        <end position="64"/>
    </location>
</feature>
<feature type="compositionally biased region" description="Polar residues" evidence="1">
    <location>
        <begin position="28"/>
        <end position="42"/>
    </location>
</feature>
<gene>
    <name evidence="2" type="ORF">B296_00028642</name>
</gene>
<reference evidence="2 3" key="1">
    <citation type="journal article" date="2014" name="Agronomy (Basel)">
        <title>A Draft Genome Sequence for Ensete ventricosum, the Drought-Tolerant Tree Against Hunger.</title>
        <authorList>
            <person name="Harrison J."/>
            <person name="Moore K.A."/>
            <person name="Paszkiewicz K."/>
            <person name="Jones T."/>
            <person name="Grant M."/>
            <person name="Ambacheew D."/>
            <person name="Muzemil S."/>
            <person name="Studholme D.J."/>
        </authorList>
    </citation>
    <scope>NUCLEOTIDE SEQUENCE [LARGE SCALE GENOMIC DNA]</scope>
</reference>
<dbReference type="AlphaFoldDB" id="A0A426YY38"/>